<accession>A0A2H0UST2</accession>
<keyword evidence="2 5" id="KW-0689">Ribosomal protein</keyword>
<evidence type="ECO:0000313" key="7">
    <source>
        <dbReference type="EMBL" id="PIR88716.1"/>
    </source>
</evidence>
<evidence type="ECO:0000256" key="1">
    <source>
        <dbReference type="ARBA" id="ARBA00010528"/>
    </source>
</evidence>
<keyword evidence="3 5" id="KW-0687">Ribonucleoprotein</keyword>
<comment type="function">
    <text evidence="5">Forms part of the polypeptide exit tunnel.</text>
</comment>
<comment type="subunit">
    <text evidence="5">Part of the 50S ribosomal subunit.</text>
</comment>
<dbReference type="GO" id="GO:0006412">
    <property type="term" value="P:translation"/>
    <property type="evidence" value="ECO:0007669"/>
    <property type="project" value="UniProtKB-UniRule"/>
</dbReference>
<feature type="compositionally biased region" description="Basic residues" evidence="6">
    <location>
        <begin position="59"/>
        <end position="76"/>
    </location>
</feature>
<dbReference type="SUPFAM" id="SSF52166">
    <property type="entry name" value="Ribosomal protein L4"/>
    <property type="match status" value="1"/>
</dbReference>
<comment type="similarity">
    <text evidence="1 5">Belongs to the universal ribosomal protein uL4 family.</text>
</comment>
<dbReference type="AlphaFoldDB" id="A0A2H0UST2"/>
<dbReference type="GO" id="GO:0019843">
    <property type="term" value="F:rRNA binding"/>
    <property type="evidence" value="ECO:0007669"/>
    <property type="project" value="UniProtKB-UniRule"/>
</dbReference>
<evidence type="ECO:0000256" key="3">
    <source>
        <dbReference type="ARBA" id="ARBA00023274"/>
    </source>
</evidence>
<reference evidence="8" key="1">
    <citation type="submission" date="2017-09" db="EMBL/GenBank/DDBJ databases">
        <title>Depth-based differentiation of microbial function through sediment-hosted aquifers and enrichment of novel symbionts in the deep terrestrial subsurface.</title>
        <authorList>
            <person name="Probst A.J."/>
            <person name="Ladd B."/>
            <person name="Jarett J.K."/>
            <person name="Geller-Mcgrath D.E."/>
            <person name="Sieber C.M.K."/>
            <person name="Emerson J.B."/>
            <person name="Anantharaman K."/>
            <person name="Thomas B.C."/>
            <person name="Malmstrom R."/>
            <person name="Stieglmeier M."/>
            <person name="Klingl A."/>
            <person name="Woyke T."/>
            <person name="Ryan C.M."/>
            <person name="Banfield J.F."/>
        </authorList>
    </citation>
    <scope>NUCLEOTIDE SEQUENCE [LARGE SCALE GENOMIC DNA]</scope>
</reference>
<dbReference type="Proteomes" id="UP000229615">
    <property type="component" value="Unassembled WGS sequence"/>
</dbReference>
<comment type="caution">
    <text evidence="7">The sequence shown here is derived from an EMBL/GenBank/DDBJ whole genome shotgun (WGS) entry which is preliminary data.</text>
</comment>
<dbReference type="NCBIfam" id="TIGR03953">
    <property type="entry name" value="rplD_bact"/>
    <property type="match status" value="1"/>
</dbReference>
<evidence type="ECO:0000313" key="8">
    <source>
        <dbReference type="Proteomes" id="UP000229615"/>
    </source>
</evidence>
<evidence type="ECO:0000256" key="6">
    <source>
        <dbReference type="SAM" id="MobiDB-lite"/>
    </source>
</evidence>
<dbReference type="GO" id="GO:0005840">
    <property type="term" value="C:ribosome"/>
    <property type="evidence" value="ECO:0007669"/>
    <property type="project" value="UniProtKB-KW"/>
</dbReference>
<dbReference type="InterPro" id="IPR002136">
    <property type="entry name" value="Ribosomal_uL4"/>
</dbReference>
<keyword evidence="5" id="KW-0699">rRNA-binding</keyword>
<organism evidence="7 8">
    <name type="scientific">Candidatus Harrisonbacteria bacterium CG10_big_fil_rev_8_21_14_0_10_44_23</name>
    <dbReference type="NCBI Taxonomy" id="1974585"/>
    <lineage>
        <taxon>Bacteria</taxon>
        <taxon>Candidatus Harrisoniibacteriota</taxon>
    </lineage>
</organism>
<dbReference type="PANTHER" id="PTHR10746">
    <property type="entry name" value="50S RIBOSOMAL PROTEIN L4"/>
    <property type="match status" value="1"/>
</dbReference>
<name>A0A2H0UST2_9BACT</name>
<keyword evidence="5" id="KW-0694">RNA-binding</keyword>
<evidence type="ECO:0000256" key="2">
    <source>
        <dbReference type="ARBA" id="ARBA00022980"/>
    </source>
</evidence>
<dbReference type="InterPro" id="IPR023574">
    <property type="entry name" value="Ribosomal_uL4_dom_sf"/>
</dbReference>
<feature type="region of interest" description="Disordered" evidence="6">
    <location>
        <begin position="52"/>
        <end position="97"/>
    </location>
</feature>
<dbReference type="EMBL" id="PFBB01000010">
    <property type="protein sequence ID" value="PIR88716.1"/>
    <property type="molecule type" value="Genomic_DNA"/>
</dbReference>
<dbReference type="GO" id="GO:0003735">
    <property type="term" value="F:structural constituent of ribosome"/>
    <property type="evidence" value="ECO:0007669"/>
    <property type="project" value="InterPro"/>
</dbReference>
<proteinExistence type="inferred from homology"/>
<protein>
    <recommendedName>
        <fullName evidence="4 5">Large ribosomal subunit protein uL4</fullName>
    </recommendedName>
</protein>
<gene>
    <name evidence="5" type="primary">rplD</name>
    <name evidence="7" type="ORF">COU09_00855</name>
</gene>
<sequence>MKAQVLTIDGKEKGSIDLNDAIFAAKWNEDLVHQAFVTFTANIRRPWAHVKDRSEVRGGGKKPWRQKGTGRARHGSSRSPIWIGGGVTHGPSKDRDYSKKINKKMKRAALHAVLSKKLAEGEIKFIDSLNIESGKTKDLSQSLEKLLQGKKITSTLLISTNDNKTLYKAASNLEKIDSTKVTAMNIYELLTHRNVLIDAKAVEEIK</sequence>
<dbReference type="PANTHER" id="PTHR10746:SF6">
    <property type="entry name" value="LARGE RIBOSOMAL SUBUNIT PROTEIN UL4M"/>
    <property type="match status" value="1"/>
</dbReference>
<dbReference type="InterPro" id="IPR013005">
    <property type="entry name" value="Ribosomal_uL4-like"/>
</dbReference>
<dbReference type="Gene3D" id="3.40.1370.10">
    <property type="match status" value="1"/>
</dbReference>
<dbReference type="Pfam" id="PF00573">
    <property type="entry name" value="Ribosomal_L4"/>
    <property type="match status" value="1"/>
</dbReference>
<dbReference type="GO" id="GO:1990904">
    <property type="term" value="C:ribonucleoprotein complex"/>
    <property type="evidence" value="ECO:0007669"/>
    <property type="project" value="UniProtKB-KW"/>
</dbReference>
<dbReference type="HAMAP" id="MF_01328_B">
    <property type="entry name" value="Ribosomal_uL4_B"/>
    <property type="match status" value="1"/>
</dbReference>
<evidence type="ECO:0000256" key="5">
    <source>
        <dbReference type="HAMAP-Rule" id="MF_01328"/>
    </source>
</evidence>
<comment type="function">
    <text evidence="5">One of the primary rRNA binding proteins, this protein initially binds near the 5'-end of the 23S rRNA. It is important during the early stages of 50S assembly. It makes multiple contacts with different domains of the 23S rRNA in the assembled 50S subunit and ribosome.</text>
</comment>
<evidence type="ECO:0000256" key="4">
    <source>
        <dbReference type="ARBA" id="ARBA00035244"/>
    </source>
</evidence>